<name>A0A371CGU3_9APHY</name>
<accession>A0A371CGU3</accession>
<dbReference type="EMBL" id="KZ857804">
    <property type="protein sequence ID" value="RDX39505.1"/>
    <property type="molecule type" value="Genomic_DNA"/>
</dbReference>
<sequence>MPAVKGRRPRLPVSRLSQAKVHRLRLGTIPKHGRDLSVLDGRKVEVNTPSEVTFHLILLDAGEKAVERLLRAATFRPLTRLLALPKRRNPCREGNHGRRISIPRCFARWRRRYPFRFSATWDMGCGTARTSITAGIPACSTGRKACRRATSHRARSPFGQISG</sequence>
<evidence type="ECO:0000313" key="1">
    <source>
        <dbReference type="EMBL" id="RDX39505.1"/>
    </source>
</evidence>
<dbReference type="Proteomes" id="UP000256964">
    <property type="component" value="Unassembled WGS sequence"/>
</dbReference>
<protein>
    <submittedName>
        <fullName evidence="1">Uncharacterized protein</fullName>
    </submittedName>
</protein>
<dbReference type="AlphaFoldDB" id="A0A371CGU3"/>
<reference evidence="1 2" key="1">
    <citation type="journal article" date="2018" name="Biotechnol. Biofuels">
        <title>Integrative visual omics of the white-rot fungus Polyporus brumalis exposes the biotechnological potential of its oxidative enzymes for delignifying raw plant biomass.</title>
        <authorList>
            <person name="Miyauchi S."/>
            <person name="Rancon A."/>
            <person name="Drula E."/>
            <person name="Hage H."/>
            <person name="Chaduli D."/>
            <person name="Favel A."/>
            <person name="Grisel S."/>
            <person name="Henrissat B."/>
            <person name="Herpoel-Gimbert I."/>
            <person name="Ruiz-Duenas F.J."/>
            <person name="Chevret D."/>
            <person name="Hainaut M."/>
            <person name="Lin J."/>
            <person name="Wang M."/>
            <person name="Pangilinan J."/>
            <person name="Lipzen A."/>
            <person name="Lesage-Meessen L."/>
            <person name="Navarro D."/>
            <person name="Riley R."/>
            <person name="Grigoriev I.V."/>
            <person name="Zhou S."/>
            <person name="Raouche S."/>
            <person name="Rosso M.N."/>
        </authorList>
    </citation>
    <scope>NUCLEOTIDE SEQUENCE [LARGE SCALE GENOMIC DNA]</scope>
    <source>
        <strain evidence="1 2">BRFM 1820</strain>
    </source>
</reference>
<evidence type="ECO:0000313" key="2">
    <source>
        <dbReference type="Proteomes" id="UP000256964"/>
    </source>
</evidence>
<keyword evidence="2" id="KW-1185">Reference proteome</keyword>
<gene>
    <name evidence="1" type="ORF">OH76DRAFT_791900</name>
</gene>
<organism evidence="1 2">
    <name type="scientific">Lentinus brumalis</name>
    <dbReference type="NCBI Taxonomy" id="2498619"/>
    <lineage>
        <taxon>Eukaryota</taxon>
        <taxon>Fungi</taxon>
        <taxon>Dikarya</taxon>
        <taxon>Basidiomycota</taxon>
        <taxon>Agaricomycotina</taxon>
        <taxon>Agaricomycetes</taxon>
        <taxon>Polyporales</taxon>
        <taxon>Polyporaceae</taxon>
        <taxon>Lentinus</taxon>
    </lineage>
</organism>
<proteinExistence type="predicted"/>